<accession>A0A1X0AXQ9</accession>
<keyword evidence="2" id="KW-1185">Reference proteome</keyword>
<dbReference type="Proteomes" id="UP000192448">
    <property type="component" value="Unassembled WGS sequence"/>
</dbReference>
<dbReference type="RefSeq" id="WP_083164951.1">
    <property type="nucleotide sequence ID" value="NZ_MVHF01000014.1"/>
</dbReference>
<protein>
    <submittedName>
        <fullName evidence="1">Uncharacterized protein</fullName>
    </submittedName>
</protein>
<evidence type="ECO:0000313" key="1">
    <source>
        <dbReference type="EMBL" id="ORA34877.1"/>
    </source>
</evidence>
<name>A0A1X0AXQ9_9MYCO</name>
<organism evidence="1 2">
    <name type="scientific">Mycobacterium aquaticum</name>
    <dbReference type="NCBI Taxonomy" id="1927124"/>
    <lineage>
        <taxon>Bacteria</taxon>
        <taxon>Bacillati</taxon>
        <taxon>Actinomycetota</taxon>
        <taxon>Actinomycetes</taxon>
        <taxon>Mycobacteriales</taxon>
        <taxon>Mycobacteriaceae</taxon>
        <taxon>Mycobacterium</taxon>
    </lineage>
</organism>
<dbReference type="AlphaFoldDB" id="A0A1X0AXQ9"/>
<dbReference type="OrthoDB" id="4630373at2"/>
<sequence>MSFIHVQFAPGFGYEDVVLLAMDTPGVKVVLKALKDALQGGQARFECDGVVQEFRIQAGAADIELSDDLVVWQLDCARAVEVEEYLASFRESDRPGHQYVDIHSPTETLVLSHDEYTRQYFEQLPGELRYAKPGESSV</sequence>
<proteinExistence type="predicted"/>
<gene>
    <name evidence="1" type="ORF">BST13_15685</name>
</gene>
<evidence type="ECO:0000313" key="2">
    <source>
        <dbReference type="Proteomes" id="UP000192448"/>
    </source>
</evidence>
<comment type="caution">
    <text evidence="1">The sequence shown here is derived from an EMBL/GenBank/DDBJ whole genome shotgun (WGS) entry which is preliminary data.</text>
</comment>
<reference evidence="1 2" key="1">
    <citation type="submission" date="2017-02" db="EMBL/GenBank/DDBJ databases">
        <title>The new phylogeny of genus Mycobacterium.</title>
        <authorList>
            <person name="Tortoli E."/>
            <person name="Trovato A."/>
            <person name="Cirillo D.M."/>
        </authorList>
    </citation>
    <scope>NUCLEOTIDE SEQUENCE [LARGE SCALE GENOMIC DNA]</scope>
    <source>
        <strain evidence="1 2">RW6</strain>
    </source>
</reference>
<dbReference type="STRING" id="1927124.BST13_15685"/>
<dbReference type="EMBL" id="MVHF01000014">
    <property type="protein sequence ID" value="ORA34877.1"/>
    <property type="molecule type" value="Genomic_DNA"/>
</dbReference>